<evidence type="ECO:0000313" key="3">
    <source>
        <dbReference type="Proteomes" id="UP000252008"/>
    </source>
</evidence>
<protein>
    <recommendedName>
        <fullName evidence="4">C4-dicarboxylate ABC transporter substrate-binding protein</fullName>
    </recommendedName>
</protein>
<dbReference type="PIRSF" id="PIRSF017082">
    <property type="entry name" value="YflP"/>
    <property type="match status" value="1"/>
</dbReference>
<accession>A0A375YNY8</accession>
<dbReference type="InterPro" id="IPR042100">
    <property type="entry name" value="Bug_dom1"/>
</dbReference>
<evidence type="ECO:0008006" key="4">
    <source>
        <dbReference type="Google" id="ProtNLM"/>
    </source>
</evidence>
<reference evidence="2 3" key="1">
    <citation type="submission" date="2018-05" db="EMBL/GenBank/DDBJ databases">
        <authorList>
            <consortium name="IHU Genomes"/>
        </authorList>
    </citation>
    <scope>NUCLEOTIDE SEQUENCE [LARGE SCALE GENOMIC DNA]</scope>
    <source>
        <strain evidence="2 3">P7335</strain>
    </source>
</reference>
<dbReference type="PANTHER" id="PTHR42928">
    <property type="entry name" value="TRICARBOXYLATE-BINDING PROTEIN"/>
    <property type="match status" value="1"/>
</dbReference>
<dbReference type="RefSeq" id="WP_237160943.1">
    <property type="nucleotide sequence ID" value="NZ_MVID01000040.1"/>
</dbReference>
<dbReference type="AlphaFoldDB" id="A0A375YNY8"/>
<sequence length="336" mass="35756">MDPPADDSVYLYFMLKSVVAAVLAASLLLTGLQRAGEADAAPGYPAGPVTMTAGANPGSGFDITIRAVVEALEKEKLVDVPLPVENRPGNIGADFLATMVEQYRGRDDQVSVTSLSMMMNQLRGLSPYGFRDVTMIARLITEYYIVVTDAQSPYRTLADVLTAVKADPTKVRVAAATDDQAPFDLLVAASGGDPATVAYVPFEGGGDQTNALLDGQIGVAIGGVSEFVDLVRAGELRALGVLSEERLPGLDVPTAREQNLDVTLSNWRGLYGPPGMPEYALAYWRDVLARMVQTPAWQQIAAQHQFTTTFMVGADLQTFLADTEADLHTALAVAGT</sequence>
<organism evidence="2 3">
    <name type="scientific">Mycolicibacterium parafortuitum</name>
    <name type="common">Mycobacterium parafortuitum</name>
    <dbReference type="NCBI Taxonomy" id="39692"/>
    <lineage>
        <taxon>Bacteria</taxon>
        <taxon>Bacillati</taxon>
        <taxon>Actinomycetota</taxon>
        <taxon>Actinomycetes</taxon>
        <taxon>Mycobacteriales</taxon>
        <taxon>Mycobacteriaceae</taxon>
        <taxon>Mycolicibacterium</taxon>
    </lineage>
</organism>
<name>A0A375YNY8_MYCPF</name>
<dbReference type="STRING" id="39692.BST38_27505"/>
<comment type="similarity">
    <text evidence="1">Belongs to the UPF0065 (bug) family.</text>
</comment>
<dbReference type="Gene3D" id="3.40.190.10">
    <property type="entry name" value="Periplasmic binding protein-like II"/>
    <property type="match status" value="1"/>
</dbReference>
<dbReference type="SUPFAM" id="SSF53850">
    <property type="entry name" value="Periplasmic binding protein-like II"/>
    <property type="match status" value="1"/>
</dbReference>
<evidence type="ECO:0000256" key="1">
    <source>
        <dbReference type="ARBA" id="ARBA00006987"/>
    </source>
</evidence>
<dbReference type="Proteomes" id="UP000252008">
    <property type="component" value="Unassembled WGS sequence"/>
</dbReference>
<gene>
    <name evidence="2" type="ORF">MPP7335_04632</name>
</gene>
<evidence type="ECO:0000313" key="2">
    <source>
        <dbReference type="EMBL" id="SRX82865.1"/>
    </source>
</evidence>
<dbReference type="Pfam" id="PF03401">
    <property type="entry name" value="TctC"/>
    <property type="match status" value="1"/>
</dbReference>
<dbReference type="PANTHER" id="PTHR42928:SF3">
    <property type="entry name" value="UPF0065 PROTEIN YFLP"/>
    <property type="match status" value="1"/>
</dbReference>
<keyword evidence="3" id="KW-1185">Reference proteome</keyword>
<dbReference type="CDD" id="cd07012">
    <property type="entry name" value="PBP2_Bug_TTT"/>
    <property type="match status" value="1"/>
</dbReference>
<dbReference type="EMBL" id="UEGS01000001">
    <property type="protein sequence ID" value="SRX82865.1"/>
    <property type="molecule type" value="Genomic_DNA"/>
</dbReference>
<dbReference type="Gene3D" id="3.40.190.150">
    <property type="entry name" value="Bordetella uptake gene, domain 1"/>
    <property type="match status" value="1"/>
</dbReference>
<dbReference type="InterPro" id="IPR005064">
    <property type="entry name" value="BUG"/>
</dbReference>
<proteinExistence type="inferred from homology"/>